<dbReference type="AlphaFoldDB" id="W6YWV4"/>
<dbReference type="KEGG" id="bze:COCCADRAFT_24145"/>
<proteinExistence type="predicted"/>
<dbReference type="HOGENOM" id="CLU_1427756_0_0_1"/>
<dbReference type="EMBL" id="KI964567">
    <property type="protein sequence ID" value="EUC35991.1"/>
    <property type="molecule type" value="Genomic_DNA"/>
</dbReference>
<evidence type="ECO:0000313" key="1">
    <source>
        <dbReference type="EMBL" id="EUC35991.1"/>
    </source>
</evidence>
<dbReference type="RefSeq" id="XP_007709684.1">
    <property type="nucleotide sequence ID" value="XM_007711494.1"/>
</dbReference>
<dbReference type="Proteomes" id="UP000053841">
    <property type="component" value="Unassembled WGS sequence"/>
</dbReference>
<dbReference type="GeneID" id="19145547"/>
<reference evidence="1 2" key="1">
    <citation type="journal article" date="2013" name="PLoS Genet.">
        <title>Comparative genome structure, secondary metabolite, and effector coding capacity across Cochliobolus pathogens.</title>
        <authorList>
            <person name="Condon B.J."/>
            <person name="Leng Y."/>
            <person name="Wu D."/>
            <person name="Bushley K.E."/>
            <person name="Ohm R.A."/>
            <person name="Otillar R."/>
            <person name="Martin J."/>
            <person name="Schackwitz W."/>
            <person name="Grimwood J."/>
            <person name="MohdZainudin N."/>
            <person name="Xue C."/>
            <person name="Wang R."/>
            <person name="Manning V.A."/>
            <person name="Dhillon B."/>
            <person name="Tu Z.J."/>
            <person name="Steffenson B.J."/>
            <person name="Salamov A."/>
            <person name="Sun H."/>
            <person name="Lowry S."/>
            <person name="LaButti K."/>
            <person name="Han J."/>
            <person name="Copeland A."/>
            <person name="Lindquist E."/>
            <person name="Barry K."/>
            <person name="Schmutz J."/>
            <person name="Baker S.E."/>
            <person name="Ciuffetti L.M."/>
            <person name="Grigoriev I.V."/>
            <person name="Zhong S."/>
            <person name="Turgeon B.G."/>
        </authorList>
    </citation>
    <scope>NUCLEOTIDE SEQUENCE [LARGE SCALE GENOMIC DNA]</scope>
    <source>
        <strain evidence="1 2">26-R-13</strain>
    </source>
</reference>
<name>W6YWV4_COCC2</name>
<accession>W6YWV4</accession>
<evidence type="ECO:0000313" key="2">
    <source>
        <dbReference type="Proteomes" id="UP000053841"/>
    </source>
</evidence>
<sequence>MAPREGFSTPGASKQPSLKALVTRRQAKAPLLMVARHLGSRTWSILWPTLQGHSASLIADGRRYIACSGTVATLIGPWHAEFVTSKHAETRCRIHMYRGRVGSRLISSVMALLAPSGLDWIAPNQISQHPKLVEPFDNRMPLNQCIAEAVYIRGASADWSFVANRHSACNDGLGLVLHVYYPPAPQQFHL</sequence>
<gene>
    <name evidence="1" type="ORF">COCCADRAFT_24145</name>
</gene>
<organism evidence="1 2">
    <name type="scientific">Cochliobolus carbonum (strain 26-R-13)</name>
    <name type="common">Maize leaf spot fungus</name>
    <name type="synonym">Bipolaris zeicola</name>
    <dbReference type="NCBI Taxonomy" id="930089"/>
    <lineage>
        <taxon>Eukaryota</taxon>
        <taxon>Fungi</taxon>
        <taxon>Dikarya</taxon>
        <taxon>Ascomycota</taxon>
        <taxon>Pezizomycotina</taxon>
        <taxon>Dothideomycetes</taxon>
        <taxon>Pleosporomycetidae</taxon>
        <taxon>Pleosporales</taxon>
        <taxon>Pleosporineae</taxon>
        <taxon>Pleosporaceae</taxon>
        <taxon>Bipolaris</taxon>
    </lineage>
</organism>
<keyword evidence="2" id="KW-1185">Reference proteome</keyword>
<protein>
    <submittedName>
        <fullName evidence="1">Uncharacterized protein</fullName>
    </submittedName>
</protein>